<keyword evidence="5" id="KW-0521">NADP</keyword>
<dbReference type="GO" id="GO:0004499">
    <property type="term" value="F:N,N-dimethylaniline monooxygenase activity"/>
    <property type="evidence" value="ECO:0007669"/>
    <property type="project" value="InterPro"/>
</dbReference>
<keyword evidence="9" id="KW-1185">Reference proteome</keyword>
<proteinExistence type="inferred from homology"/>
<keyword evidence="3" id="KW-0285">Flavoprotein</keyword>
<evidence type="ECO:0000256" key="3">
    <source>
        <dbReference type="ARBA" id="ARBA00022630"/>
    </source>
</evidence>
<dbReference type="PRINTS" id="PR00411">
    <property type="entry name" value="PNDRDTASEI"/>
</dbReference>
<dbReference type="InterPro" id="IPR051820">
    <property type="entry name" value="FAD-binding_MO"/>
</dbReference>
<dbReference type="SUPFAM" id="SSF51905">
    <property type="entry name" value="FAD/NAD(P)-binding domain"/>
    <property type="match status" value="1"/>
</dbReference>
<evidence type="ECO:0000256" key="5">
    <source>
        <dbReference type="ARBA" id="ARBA00022857"/>
    </source>
</evidence>
<gene>
    <name evidence="8" type="ORF">E3W66_09025</name>
</gene>
<protein>
    <submittedName>
        <fullName evidence="8">NAD(P)/FAD-dependent oxidoreductase</fullName>
    </submittedName>
</protein>
<dbReference type="Proteomes" id="UP000298133">
    <property type="component" value="Unassembled WGS sequence"/>
</dbReference>
<dbReference type="InterPro" id="IPR036188">
    <property type="entry name" value="FAD/NAD-bd_sf"/>
</dbReference>
<comment type="similarity">
    <text evidence="2">Belongs to the FAD-binding monooxygenase family.</text>
</comment>
<evidence type="ECO:0000256" key="2">
    <source>
        <dbReference type="ARBA" id="ARBA00010139"/>
    </source>
</evidence>
<reference evidence="8 9" key="1">
    <citation type="submission" date="2019-03" db="EMBL/GenBank/DDBJ databases">
        <title>Draft genome of Gammaproteobacteria bacterium LSUCC0057, a member of the SAR92 clade.</title>
        <authorList>
            <person name="Lanclos V.C."/>
            <person name="Doiron C."/>
            <person name="Henson M.W."/>
            <person name="Thrash J.C."/>
        </authorList>
    </citation>
    <scope>NUCLEOTIDE SEQUENCE [LARGE SCALE GENOMIC DNA]</scope>
    <source>
        <strain evidence="8 9">LSUCC0057</strain>
    </source>
</reference>
<dbReference type="GO" id="GO:0050660">
    <property type="term" value="F:flavin adenine dinucleotide binding"/>
    <property type="evidence" value="ECO:0007669"/>
    <property type="project" value="InterPro"/>
</dbReference>
<evidence type="ECO:0000313" key="9">
    <source>
        <dbReference type="Proteomes" id="UP000298133"/>
    </source>
</evidence>
<dbReference type="Pfam" id="PF13450">
    <property type="entry name" value="NAD_binding_8"/>
    <property type="match status" value="1"/>
</dbReference>
<evidence type="ECO:0000313" key="8">
    <source>
        <dbReference type="EMBL" id="TFH67161.1"/>
    </source>
</evidence>
<keyword evidence="6" id="KW-0560">Oxidoreductase</keyword>
<dbReference type="PANTHER" id="PTHR43872">
    <property type="entry name" value="MONOOXYGENASE, PUTATIVE (AFU_ORTHOLOGUE AFUA_8G02570)-RELATED"/>
    <property type="match status" value="1"/>
</dbReference>
<dbReference type="GO" id="GO:0050661">
    <property type="term" value="F:NADP binding"/>
    <property type="evidence" value="ECO:0007669"/>
    <property type="project" value="InterPro"/>
</dbReference>
<dbReference type="PANTHER" id="PTHR43872:SF1">
    <property type="entry name" value="MONOOXYGENASE, PUTATIVE (AFU_ORTHOLOGUE AFUA_8G02570)-RELATED"/>
    <property type="match status" value="1"/>
</dbReference>
<evidence type="ECO:0000256" key="7">
    <source>
        <dbReference type="ARBA" id="ARBA00023033"/>
    </source>
</evidence>
<accession>A0A4Y8UGB3</accession>
<keyword evidence="7" id="KW-0503">Monooxygenase</keyword>
<dbReference type="EMBL" id="SPIA01000004">
    <property type="protein sequence ID" value="TFH67161.1"/>
    <property type="molecule type" value="Genomic_DNA"/>
</dbReference>
<comment type="cofactor">
    <cofactor evidence="1">
        <name>FAD</name>
        <dbReference type="ChEBI" id="CHEBI:57692"/>
    </cofactor>
</comment>
<sequence length="485" mass="54527">MMAERFDYIVVGAGVGGIGAASWLRRLLPEKTSVVLERRGNPGGTWDLFRYPGVRSDSDMLTYGYSFKPWQGEQVLSPGSAIVQYLREVIADSQLQSLLRFNSQVLSAEWSTDSSCWQLAVLEQTATGVVERHYEAAFVLFCTGYFRYDQGYLPNYAGVEQFQGALVHPQQWPETLNWQGKRVVVIGSGATAVTLVPALADEAASVTMLQRSPTFFLSVPVKDRLLATLKQLLPATAAASLARRWNITRTHWLYRWSRRAPRSLRWLLLYLVRRQVGAQIQAAHFTPDYNPWDERLCAVPDNDLFKAIASGRAEVITDSIEQFSADGVRLRSGRELKADIVVSATGLNLRLLGDIKVNVDGVALQLNDRMLYKSVMIEGVPNAAVMFGYINASWTLKVDIVSRYLYRLWLEMEQRQARSVTPLLQPQQRSCESMMAALQAGYVQRAADELPRQGNSAPWKVTMDYPSDKKMLLQQPVDDGLLCFK</sequence>
<dbReference type="Pfam" id="PF00743">
    <property type="entry name" value="FMO-like"/>
    <property type="match status" value="1"/>
</dbReference>
<evidence type="ECO:0000256" key="1">
    <source>
        <dbReference type="ARBA" id="ARBA00001974"/>
    </source>
</evidence>
<organism evidence="8 9">
    <name type="scientific">Gammaproteobacteria bacterium LSUCC0057</name>
    <dbReference type="NCBI Taxonomy" id="2559237"/>
    <lineage>
        <taxon>Bacteria</taxon>
        <taxon>Pseudomonadati</taxon>
        <taxon>Pseudomonadota</taxon>
        <taxon>Gammaproteobacteria</taxon>
        <taxon>Cellvibrionales</taxon>
        <taxon>Porticoccaceae</taxon>
        <taxon>SAR92 clade</taxon>
    </lineage>
</organism>
<dbReference type="InterPro" id="IPR020946">
    <property type="entry name" value="Flavin_mOase-like"/>
</dbReference>
<dbReference type="AlphaFoldDB" id="A0A4Y8UGB3"/>
<dbReference type="FunFam" id="3.50.50.60:FF:000228">
    <property type="entry name" value="FAD-containing monooxygenase EthA"/>
    <property type="match status" value="1"/>
</dbReference>
<evidence type="ECO:0000256" key="6">
    <source>
        <dbReference type="ARBA" id="ARBA00023002"/>
    </source>
</evidence>
<dbReference type="OrthoDB" id="312624at2"/>
<dbReference type="Gene3D" id="3.50.50.60">
    <property type="entry name" value="FAD/NAD(P)-binding domain"/>
    <property type="match status" value="3"/>
</dbReference>
<evidence type="ECO:0000256" key="4">
    <source>
        <dbReference type="ARBA" id="ARBA00022827"/>
    </source>
</evidence>
<name>A0A4Y8UGB3_9GAMM</name>
<keyword evidence="4" id="KW-0274">FAD</keyword>
<comment type="caution">
    <text evidence="8">The sequence shown here is derived from an EMBL/GenBank/DDBJ whole genome shotgun (WGS) entry which is preliminary data.</text>
</comment>